<dbReference type="SUPFAM" id="SSF53850">
    <property type="entry name" value="Periplasmic binding protein-like II"/>
    <property type="match status" value="1"/>
</dbReference>
<dbReference type="RefSeq" id="WP_150612917.1">
    <property type="nucleotide sequence ID" value="NZ_CABPRU010000004.1"/>
</dbReference>
<proteinExistence type="inferred from homology"/>
<dbReference type="EMBL" id="CABPRU010000004">
    <property type="protein sequence ID" value="VVE04323.1"/>
    <property type="molecule type" value="Genomic_DNA"/>
</dbReference>
<evidence type="ECO:0000256" key="3">
    <source>
        <dbReference type="SAM" id="SignalP"/>
    </source>
</evidence>
<dbReference type="InterPro" id="IPR000914">
    <property type="entry name" value="SBP_5_dom"/>
</dbReference>
<dbReference type="GO" id="GO:0043190">
    <property type="term" value="C:ATP-binding cassette (ABC) transporter complex"/>
    <property type="evidence" value="ECO:0007669"/>
    <property type="project" value="InterPro"/>
</dbReference>
<dbReference type="Gene3D" id="3.40.190.10">
    <property type="entry name" value="Periplasmic binding protein-like II"/>
    <property type="match status" value="1"/>
</dbReference>
<feature type="signal peptide" evidence="3">
    <location>
        <begin position="1"/>
        <end position="27"/>
    </location>
</feature>
<dbReference type="FunFam" id="3.40.190.10:FF:000036">
    <property type="entry name" value="Dipeptide ABC transporter, substrate-binding protein"/>
    <property type="match status" value="1"/>
</dbReference>
<dbReference type="Gene3D" id="3.10.105.10">
    <property type="entry name" value="Dipeptide-binding Protein, Domain 3"/>
    <property type="match status" value="1"/>
</dbReference>
<name>A0A5E4UXK5_9BURK</name>
<dbReference type="CDD" id="cd08493">
    <property type="entry name" value="PBP2_DppA_like"/>
    <property type="match status" value="1"/>
</dbReference>
<comment type="similarity">
    <text evidence="1">Belongs to the bacterial solute-binding protein 5 family.</text>
</comment>
<dbReference type="GO" id="GO:0030288">
    <property type="term" value="C:outer membrane-bounded periplasmic space"/>
    <property type="evidence" value="ECO:0007669"/>
    <property type="project" value="TreeGrafter"/>
</dbReference>
<dbReference type="PANTHER" id="PTHR30290:SF38">
    <property type="entry name" value="D,D-DIPEPTIDE-BINDING PERIPLASMIC PROTEIN DDPA-RELATED"/>
    <property type="match status" value="1"/>
</dbReference>
<evidence type="ECO:0000256" key="2">
    <source>
        <dbReference type="ARBA" id="ARBA00022729"/>
    </source>
</evidence>
<dbReference type="InterPro" id="IPR039424">
    <property type="entry name" value="SBP_5"/>
</dbReference>
<dbReference type="PIRSF" id="PIRSF002741">
    <property type="entry name" value="MppA"/>
    <property type="match status" value="1"/>
</dbReference>
<accession>A0A5E4UXK5</accession>
<dbReference type="Pfam" id="PF00496">
    <property type="entry name" value="SBP_bac_5"/>
    <property type="match status" value="1"/>
</dbReference>
<dbReference type="AlphaFoldDB" id="A0A5E4UXK5"/>
<sequence>MRRRSRRIFAAVLTVLSLPMVPLVAHAKALTVCTEASPEGFDVVRYNSLTTTNASADPVFNRLVDFDASQAKVVPSLATQWSVSPDGLTYTFTLRPDVSFHSNALFRPTRAFNADDVVFTFERMLNNNAPWHKLTPSGFPHAQSLSLGKLIKSVRKVDEHTVRFTLSEPDAVFLSMLSMGFASIYSAEYAGKLIAINKPGEMNARPIGTGPFVFRSYQKDSVVRYDANKSYFGGAPASDRLIYTIVPDAAVRAEKVKVGECQIALSPKPIDVQAARSDKALKVVETPAFMTAFVAINTQHKPFGDRRVRQALNMAFDRANYVRQVFEGAATPATNVYPPNTWSFARNVAAYPLDIAKAKRLLADAGFPHGFETTIWTRPTGSLLNPNPRLSAEMLQSDLARIGVRAQIKTLEWGELIRRGKAGEHDLLFMGWSGDNGDPDNFLTPQFSCAAVKSGTNFARFCDKDLDQLISEGKRTPDLAARTVKYQVAQRMIKDDALWIPLAHPIAAVIMRANVTGYQVSPFGRQDFATVRAE</sequence>
<evidence type="ECO:0000313" key="5">
    <source>
        <dbReference type="EMBL" id="VVE04323.1"/>
    </source>
</evidence>
<feature type="domain" description="Solute-binding protein family 5" evidence="4">
    <location>
        <begin position="72"/>
        <end position="451"/>
    </location>
</feature>
<dbReference type="GO" id="GO:1904680">
    <property type="term" value="F:peptide transmembrane transporter activity"/>
    <property type="evidence" value="ECO:0007669"/>
    <property type="project" value="TreeGrafter"/>
</dbReference>
<dbReference type="PANTHER" id="PTHR30290">
    <property type="entry name" value="PERIPLASMIC BINDING COMPONENT OF ABC TRANSPORTER"/>
    <property type="match status" value="1"/>
</dbReference>
<evidence type="ECO:0000256" key="1">
    <source>
        <dbReference type="ARBA" id="ARBA00005695"/>
    </source>
</evidence>
<evidence type="ECO:0000313" key="6">
    <source>
        <dbReference type="Proteomes" id="UP000334380"/>
    </source>
</evidence>
<protein>
    <submittedName>
        <fullName evidence="5">Periplasmic dipeptide transport protein</fullName>
    </submittedName>
</protein>
<evidence type="ECO:0000259" key="4">
    <source>
        <dbReference type="Pfam" id="PF00496"/>
    </source>
</evidence>
<dbReference type="InterPro" id="IPR030678">
    <property type="entry name" value="Peptide/Ni-bd"/>
</dbReference>
<keyword evidence="2 3" id="KW-0732">Signal</keyword>
<reference evidence="5 6" key="1">
    <citation type="submission" date="2019-08" db="EMBL/GenBank/DDBJ databases">
        <authorList>
            <person name="Peeters C."/>
        </authorList>
    </citation>
    <scope>NUCLEOTIDE SEQUENCE [LARGE SCALE GENOMIC DNA]</scope>
    <source>
        <strain evidence="5 6">LMG 31013</strain>
    </source>
</reference>
<dbReference type="Gene3D" id="3.90.76.10">
    <property type="entry name" value="Dipeptide-binding Protein, Domain 1"/>
    <property type="match status" value="1"/>
</dbReference>
<keyword evidence="6" id="KW-1185">Reference proteome</keyword>
<organism evidence="5 6">
    <name type="scientific">Pandoraea terrigena</name>
    <dbReference type="NCBI Taxonomy" id="2508292"/>
    <lineage>
        <taxon>Bacteria</taxon>
        <taxon>Pseudomonadati</taxon>
        <taxon>Pseudomonadota</taxon>
        <taxon>Betaproteobacteria</taxon>
        <taxon>Burkholderiales</taxon>
        <taxon>Burkholderiaceae</taxon>
        <taxon>Pandoraea</taxon>
    </lineage>
</organism>
<dbReference type="OrthoDB" id="9801799at2"/>
<dbReference type="Proteomes" id="UP000334380">
    <property type="component" value="Unassembled WGS sequence"/>
</dbReference>
<dbReference type="GO" id="GO:0042938">
    <property type="term" value="P:dipeptide transport"/>
    <property type="evidence" value="ECO:0007669"/>
    <property type="project" value="TreeGrafter"/>
</dbReference>
<gene>
    <name evidence="5" type="primary">dppA_1</name>
    <name evidence="5" type="ORF">PTE31013_02307</name>
</gene>
<feature type="chain" id="PRO_5022974984" evidence="3">
    <location>
        <begin position="28"/>
        <end position="534"/>
    </location>
</feature>